<keyword evidence="4" id="KW-1185">Reference proteome</keyword>
<keyword evidence="2" id="KW-1133">Transmembrane helix</keyword>
<evidence type="ECO:0000256" key="2">
    <source>
        <dbReference type="SAM" id="Phobius"/>
    </source>
</evidence>
<accession>A0AAD3TMQ1</accession>
<dbReference type="Proteomes" id="UP001279734">
    <property type="component" value="Unassembled WGS sequence"/>
</dbReference>
<gene>
    <name evidence="3" type="ORF">Nepgr_033940</name>
</gene>
<comment type="caution">
    <text evidence="3">The sequence shown here is derived from an EMBL/GenBank/DDBJ whole genome shotgun (WGS) entry which is preliminary data.</text>
</comment>
<protein>
    <submittedName>
        <fullName evidence="3">Uncharacterized protein</fullName>
    </submittedName>
</protein>
<dbReference type="EMBL" id="BSYO01000067">
    <property type="protein sequence ID" value="GMH32096.1"/>
    <property type="molecule type" value="Genomic_DNA"/>
</dbReference>
<evidence type="ECO:0000313" key="4">
    <source>
        <dbReference type="Proteomes" id="UP001279734"/>
    </source>
</evidence>
<keyword evidence="2" id="KW-0812">Transmembrane</keyword>
<dbReference type="AlphaFoldDB" id="A0AAD3TMQ1"/>
<sequence>MSSKTAQFSRSTRHSDPISAASPQCRGKLDNYLRRNRPTRRLLRLRNLILGLLKCALLSSIYSATDSSALLLEDRGQILILSLLSEAAVGLLIEEAAFFLKATNPN</sequence>
<organism evidence="3 4">
    <name type="scientific">Nepenthes gracilis</name>
    <name type="common">Slender pitcher plant</name>
    <dbReference type="NCBI Taxonomy" id="150966"/>
    <lineage>
        <taxon>Eukaryota</taxon>
        <taxon>Viridiplantae</taxon>
        <taxon>Streptophyta</taxon>
        <taxon>Embryophyta</taxon>
        <taxon>Tracheophyta</taxon>
        <taxon>Spermatophyta</taxon>
        <taxon>Magnoliopsida</taxon>
        <taxon>eudicotyledons</taxon>
        <taxon>Gunneridae</taxon>
        <taxon>Pentapetalae</taxon>
        <taxon>Caryophyllales</taxon>
        <taxon>Nepenthaceae</taxon>
        <taxon>Nepenthes</taxon>
    </lineage>
</organism>
<proteinExistence type="predicted"/>
<keyword evidence="2" id="KW-0472">Membrane</keyword>
<name>A0AAD3TMQ1_NEPGR</name>
<feature type="region of interest" description="Disordered" evidence="1">
    <location>
        <begin position="1"/>
        <end position="23"/>
    </location>
</feature>
<reference evidence="3" key="1">
    <citation type="submission" date="2023-05" db="EMBL/GenBank/DDBJ databases">
        <title>Nepenthes gracilis genome sequencing.</title>
        <authorList>
            <person name="Fukushima K."/>
        </authorList>
    </citation>
    <scope>NUCLEOTIDE SEQUENCE</scope>
    <source>
        <strain evidence="3">SING2019-196</strain>
    </source>
</reference>
<feature type="transmembrane region" description="Helical" evidence="2">
    <location>
        <begin position="45"/>
        <end position="65"/>
    </location>
</feature>
<feature type="compositionally biased region" description="Polar residues" evidence="1">
    <location>
        <begin position="1"/>
        <end position="10"/>
    </location>
</feature>
<evidence type="ECO:0000256" key="1">
    <source>
        <dbReference type="SAM" id="MobiDB-lite"/>
    </source>
</evidence>
<feature type="transmembrane region" description="Helical" evidence="2">
    <location>
        <begin position="77"/>
        <end position="100"/>
    </location>
</feature>
<evidence type="ECO:0000313" key="3">
    <source>
        <dbReference type="EMBL" id="GMH32096.1"/>
    </source>
</evidence>